<evidence type="ECO:0000313" key="2">
    <source>
        <dbReference type="Proteomes" id="UP000187209"/>
    </source>
</evidence>
<organism evidence="1 2">
    <name type="scientific">Stentor coeruleus</name>
    <dbReference type="NCBI Taxonomy" id="5963"/>
    <lineage>
        <taxon>Eukaryota</taxon>
        <taxon>Sar</taxon>
        <taxon>Alveolata</taxon>
        <taxon>Ciliophora</taxon>
        <taxon>Postciliodesmatophora</taxon>
        <taxon>Heterotrichea</taxon>
        <taxon>Heterotrichida</taxon>
        <taxon>Stentoridae</taxon>
        <taxon>Stentor</taxon>
    </lineage>
</organism>
<dbReference type="EMBL" id="MPUH01001085">
    <property type="protein sequence ID" value="OMJ70457.1"/>
    <property type="molecule type" value="Genomic_DNA"/>
</dbReference>
<dbReference type="Proteomes" id="UP000187209">
    <property type="component" value="Unassembled WGS sequence"/>
</dbReference>
<reference evidence="1 2" key="1">
    <citation type="submission" date="2016-11" db="EMBL/GenBank/DDBJ databases">
        <title>The macronuclear genome of Stentor coeruleus: a giant cell with tiny introns.</title>
        <authorList>
            <person name="Slabodnick M."/>
            <person name="Ruby J.G."/>
            <person name="Reiff S.B."/>
            <person name="Swart E.C."/>
            <person name="Gosai S."/>
            <person name="Prabakaran S."/>
            <person name="Witkowska E."/>
            <person name="Larue G.E."/>
            <person name="Fisher S."/>
            <person name="Freeman R.M."/>
            <person name="Gunawardena J."/>
            <person name="Chu W."/>
            <person name="Stover N.A."/>
            <person name="Gregory B.D."/>
            <person name="Nowacki M."/>
            <person name="Derisi J."/>
            <person name="Roy S.W."/>
            <person name="Marshall W.F."/>
            <person name="Sood P."/>
        </authorList>
    </citation>
    <scope>NUCLEOTIDE SEQUENCE [LARGE SCALE GENOMIC DNA]</scope>
    <source>
        <strain evidence="1">WM001</strain>
    </source>
</reference>
<sequence>MGNCCKVSKKDKDKSTLKDTVDCVKNESGSQSERKKTLSVVCESPMMKFSISYRPTIPLQDVKEQIIAKWPDLQTCTFGIFRQELEIRDATATLQQLGICPGDILNLRLEQNPDNSSEIIASENSMIKCKNDILNQEITGITVKKALSGRTMAETEMTSPKRHAEELWRTALPSPPVRPLIKCDTLEASSLTNNTQDRSLKPPNATFQIRIPTGIMVESDDSNIEDPQKAVEKDNPTYFKDLQGPFFMFQTE</sequence>
<dbReference type="AlphaFoldDB" id="A0A1R2B141"/>
<proteinExistence type="predicted"/>
<name>A0A1R2B141_9CILI</name>
<gene>
    <name evidence="1" type="ORF">SteCoe_31553</name>
</gene>
<evidence type="ECO:0008006" key="3">
    <source>
        <dbReference type="Google" id="ProtNLM"/>
    </source>
</evidence>
<comment type="caution">
    <text evidence="1">The sequence shown here is derived from an EMBL/GenBank/DDBJ whole genome shotgun (WGS) entry which is preliminary data.</text>
</comment>
<evidence type="ECO:0000313" key="1">
    <source>
        <dbReference type="EMBL" id="OMJ70457.1"/>
    </source>
</evidence>
<accession>A0A1R2B141</accession>
<keyword evidence="2" id="KW-1185">Reference proteome</keyword>
<protein>
    <recommendedName>
        <fullName evidence="3">Ubiquitin-like domain-containing protein</fullName>
    </recommendedName>
</protein>
<dbReference type="OrthoDB" id="322592at2759"/>